<evidence type="ECO:0008006" key="3">
    <source>
        <dbReference type="Google" id="ProtNLM"/>
    </source>
</evidence>
<gene>
    <name evidence="1" type="ORF">ACJ73_05220</name>
</gene>
<sequence length="132" mass="14432">MTAVSVGCVQTVDFLIKSGPAVNPFPRGRWGTPLALAAFTGHKNAGAYVNMEIEAGMCNSAPAATACDSLDMVKLLIKQEAEINLSHLSERKSILETTRFAHLPKLVDFLIESGAKEKYQINIRDYDIYPAF</sequence>
<protein>
    <recommendedName>
        <fullName evidence="3">Ankyrin repeat protein</fullName>
    </recommendedName>
</protein>
<dbReference type="VEuPathDB" id="FungiDB:ACJ73_05220"/>
<keyword evidence="2" id="KW-1185">Reference proteome</keyword>
<reference evidence="1 2" key="1">
    <citation type="submission" date="2015-08" db="EMBL/GenBank/DDBJ databases">
        <title>Emmonsia species relationships and genome sequence.</title>
        <authorList>
            <person name="Cuomo C.A."/>
            <person name="Schwartz I.S."/>
            <person name="Kenyon C."/>
            <person name="De Hoog G.S."/>
            <person name="Govender N.P."/>
            <person name="Botha A."/>
            <person name="Moreno L."/>
            <person name="De Vries M."/>
            <person name="Munoz J.F."/>
            <person name="Stielow J.B."/>
        </authorList>
    </citation>
    <scope>NUCLEOTIDE SEQUENCE [LARGE SCALE GENOMIC DNA]</scope>
    <source>
        <strain evidence="1 2">EI222</strain>
    </source>
</reference>
<proteinExistence type="predicted"/>
<dbReference type="Gene3D" id="1.25.40.20">
    <property type="entry name" value="Ankyrin repeat-containing domain"/>
    <property type="match status" value="1"/>
</dbReference>
<dbReference type="EMBL" id="LGTZ01000797">
    <property type="protein sequence ID" value="OJD23427.1"/>
    <property type="molecule type" value="Genomic_DNA"/>
</dbReference>
<comment type="caution">
    <text evidence="1">The sequence shown here is derived from an EMBL/GenBank/DDBJ whole genome shotgun (WGS) entry which is preliminary data.</text>
</comment>
<dbReference type="SUPFAM" id="SSF48403">
    <property type="entry name" value="Ankyrin repeat"/>
    <property type="match status" value="1"/>
</dbReference>
<dbReference type="Proteomes" id="UP000242791">
    <property type="component" value="Unassembled WGS sequence"/>
</dbReference>
<dbReference type="AlphaFoldDB" id="A0A1J9QT74"/>
<organism evidence="1 2">
    <name type="scientific">Blastomyces percursus</name>
    <dbReference type="NCBI Taxonomy" id="1658174"/>
    <lineage>
        <taxon>Eukaryota</taxon>
        <taxon>Fungi</taxon>
        <taxon>Dikarya</taxon>
        <taxon>Ascomycota</taxon>
        <taxon>Pezizomycotina</taxon>
        <taxon>Eurotiomycetes</taxon>
        <taxon>Eurotiomycetidae</taxon>
        <taxon>Onygenales</taxon>
        <taxon>Ajellomycetaceae</taxon>
        <taxon>Blastomyces</taxon>
    </lineage>
</organism>
<evidence type="ECO:0000313" key="1">
    <source>
        <dbReference type="EMBL" id="OJD23427.1"/>
    </source>
</evidence>
<dbReference type="InterPro" id="IPR036770">
    <property type="entry name" value="Ankyrin_rpt-contain_sf"/>
</dbReference>
<evidence type="ECO:0000313" key="2">
    <source>
        <dbReference type="Proteomes" id="UP000242791"/>
    </source>
</evidence>
<name>A0A1J9QT74_9EURO</name>
<accession>A0A1J9QT74</accession>
<dbReference type="OrthoDB" id="9984784at2759"/>